<sequence length="481" mass="53141">MTIEDIVEMLRTDAATAASSPLGQLVLSAARRLEHGGDMPVGARRRLSSEQAFAAMTVCTRMVRTHGLQPSTVCKEAGLVEEASGTFRYMLTAREMTPIGELVQGAAARRDISKKLQRYVQIVRTVARLAGKEELPLLEDLGVAVADYLAPFNEETSAPHDELAADLIALGTYFGRAREGTGGELIDLKEFFEASGRMGVIYDPATNGMVALPDDPVDLGHEPSVRLFMRRVASGQGECYRHERNPSGFPVYISREIGRVRFQVYEVVSLALVRNRDKIRAVLVAEPWTMVQDRPGEPPARFFDRSARRWEQGVPFGGGIRVGEGEGQFSLMAGTNVAFACPLYEQYIRELEGDGESEFGSGLVAEVVCTPRRIEIDPEVLRVYLEDVAAYEPRKALEFMEASAPWAQGYVVQATLTHADGREANSLLERLEDALYGDGNAILAALLDQVTKRVRALDDLMAKTLTTRQAQKTHFRRLMRS</sequence>
<dbReference type="EMBL" id="VWPK01000017">
    <property type="protein sequence ID" value="KAA5611849.1"/>
    <property type="molecule type" value="Genomic_DNA"/>
</dbReference>
<comment type="caution">
    <text evidence="1">The sequence shown here is derived from an EMBL/GenBank/DDBJ whole genome shotgun (WGS) entry which is preliminary data.</text>
</comment>
<proteinExistence type="predicted"/>
<keyword evidence="2" id="KW-1185">Reference proteome</keyword>
<evidence type="ECO:0000313" key="2">
    <source>
        <dbReference type="Proteomes" id="UP000325255"/>
    </source>
</evidence>
<protein>
    <submittedName>
        <fullName evidence="1">Uncharacterized protein</fullName>
    </submittedName>
</protein>
<dbReference type="AlphaFoldDB" id="A0A5M6IV83"/>
<evidence type="ECO:0000313" key="1">
    <source>
        <dbReference type="EMBL" id="KAA5611849.1"/>
    </source>
</evidence>
<reference evidence="1 2" key="1">
    <citation type="submission" date="2019-09" db="EMBL/GenBank/DDBJ databases">
        <title>Genome sequence of Rhodovastum atsumiense, a diverse member of the Acetobacteraceae family of non-sulfur purple photosynthetic bacteria.</title>
        <authorList>
            <person name="Meyer T."/>
            <person name="Kyndt J."/>
        </authorList>
    </citation>
    <scope>NUCLEOTIDE SEQUENCE [LARGE SCALE GENOMIC DNA]</scope>
    <source>
        <strain evidence="1 2">DSM 21279</strain>
    </source>
</reference>
<dbReference type="OrthoDB" id="9790048at2"/>
<gene>
    <name evidence="1" type="ORF">F1189_12500</name>
</gene>
<dbReference type="RefSeq" id="WP_150041099.1">
    <property type="nucleotide sequence ID" value="NZ_OW485605.1"/>
</dbReference>
<dbReference type="Proteomes" id="UP000325255">
    <property type="component" value="Unassembled WGS sequence"/>
</dbReference>
<organism evidence="1 2">
    <name type="scientific">Rhodovastum atsumiense</name>
    <dbReference type="NCBI Taxonomy" id="504468"/>
    <lineage>
        <taxon>Bacteria</taxon>
        <taxon>Pseudomonadati</taxon>
        <taxon>Pseudomonadota</taxon>
        <taxon>Alphaproteobacteria</taxon>
        <taxon>Acetobacterales</taxon>
        <taxon>Acetobacteraceae</taxon>
        <taxon>Rhodovastum</taxon>
    </lineage>
</organism>
<name>A0A5M6IV83_9PROT</name>
<accession>A0A5M6IV83</accession>